<evidence type="ECO:0000256" key="2">
    <source>
        <dbReference type="ARBA" id="ARBA00009941"/>
    </source>
</evidence>
<gene>
    <name evidence="5" type="primary">Contig5686.g6085</name>
    <name evidence="5" type="ORF">STYLEM_2420</name>
</gene>
<dbReference type="UniPathway" id="UPA00196"/>
<dbReference type="InterPro" id="IPR001096">
    <property type="entry name" value="Peptidase_C13"/>
</dbReference>
<dbReference type="GO" id="GO:0006508">
    <property type="term" value="P:proteolysis"/>
    <property type="evidence" value="ECO:0007669"/>
    <property type="project" value="InterPro"/>
</dbReference>
<keyword evidence="6" id="KW-1185">Reference proteome</keyword>
<protein>
    <submittedName>
        <fullName evidence="5">Gpi8p</fullName>
    </submittedName>
</protein>
<dbReference type="Proteomes" id="UP000039865">
    <property type="component" value="Unassembled WGS sequence"/>
</dbReference>
<dbReference type="PANTHER" id="PTHR48067">
    <property type="entry name" value="GPI-ANCHOR TRANSAMIDASE"/>
    <property type="match status" value="1"/>
</dbReference>
<dbReference type="Pfam" id="PF01650">
    <property type="entry name" value="Peptidase_C13"/>
    <property type="match status" value="1"/>
</dbReference>
<dbReference type="GO" id="GO:0042765">
    <property type="term" value="C:GPI-anchor transamidase complex"/>
    <property type="evidence" value="ECO:0007669"/>
    <property type="project" value="InterPro"/>
</dbReference>
<evidence type="ECO:0000313" key="6">
    <source>
        <dbReference type="Proteomes" id="UP000039865"/>
    </source>
</evidence>
<dbReference type="Gene3D" id="3.40.50.1460">
    <property type="match status" value="2"/>
</dbReference>
<dbReference type="FunCoup" id="A0A077ZU58">
    <property type="interactions" value="202"/>
</dbReference>
<dbReference type="EMBL" id="CCKQ01002351">
    <property type="protein sequence ID" value="CDW73443.1"/>
    <property type="molecule type" value="Genomic_DNA"/>
</dbReference>
<dbReference type="GO" id="GO:0006506">
    <property type="term" value="P:GPI anchor biosynthetic process"/>
    <property type="evidence" value="ECO:0007669"/>
    <property type="project" value="UniProtKB-UniPathway"/>
</dbReference>
<dbReference type="PANTHER" id="PTHR48067:SF1">
    <property type="entry name" value="GPI-ANCHOR TRANSAMIDASE"/>
    <property type="match status" value="1"/>
</dbReference>
<evidence type="ECO:0000256" key="4">
    <source>
        <dbReference type="ARBA" id="ARBA00022729"/>
    </source>
</evidence>
<comment type="pathway">
    <text evidence="1">Glycolipid biosynthesis; glycosylphosphatidylinositol-anchor biosynthesis.</text>
</comment>
<comment type="similarity">
    <text evidence="2">Belongs to the peptidase C13 family.</text>
</comment>
<dbReference type="InParanoid" id="A0A077ZU58"/>
<keyword evidence="3" id="KW-0337">GPI-anchor biosynthesis</keyword>
<evidence type="ECO:0000313" key="5">
    <source>
        <dbReference type="EMBL" id="CDW73443.1"/>
    </source>
</evidence>
<evidence type="ECO:0000256" key="3">
    <source>
        <dbReference type="ARBA" id="ARBA00022502"/>
    </source>
</evidence>
<evidence type="ECO:0000256" key="1">
    <source>
        <dbReference type="ARBA" id="ARBA00004687"/>
    </source>
</evidence>
<name>A0A077ZU58_STYLE</name>
<organism evidence="5 6">
    <name type="scientific">Stylonychia lemnae</name>
    <name type="common">Ciliate</name>
    <dbReference type="NCBI Taxonomy" id="5949"/>
    <lineage>
        <taxon>Eukaryota</taxon>
        <taxon>Sar</taxon>
        <taxon>Alveolata</taxon>
        <taxon>Ciliophora</taxon>
        <taxon>Intramacronucleata</taxon>
        <taxon>Spirotrichea</taxon>
        <taxon>Stichotrichia</taxon>
        <taxon>Sporadotrichida</taxon>
        <taxon>Oxytrichidae</taxon>
        <taxon>Stylonychinae</taxon>
        <taxon>Stylonychia</taxon>
    </lineage>
</organism>
<keyword evidence="4" id="KW-0732">Signal</keyword>
<dbReference type="InterPro" id="IPR028361">
    <property type="entry name" value="GPI_transamidase"/>
</dbReference>
<dbReference type="GO" id="GO:0016255">
    <property type="term" value="P:attachment of GPI anchor to protein"/>
    <property type="evidence" value="ECO:0007669"/>
    <property type="project" value="InterPro"/>
</dbReference>
<proteinExistence type="inferred from homology"/>
<dbReference type="OrthoDB" id="192611at2759"/>
<reference evidence="5 6" key="1">
    <citation type="submission" date="2014-06" db="EMBL/GenBank/DDBJ databases">
        <authorList>
            <person name="Swart Estienne"/>
        </authorList>
    </citation>
    <scope>NUCLEOTIDE SEQUENCE [LARGE SCALE GENOMIC DNA]</scope>
    <source>
        <strain evidence="5 6">130c</strain>
    </source>
</reference>
<accession>A0A077ZU58</accession>
<sequence length="229" mass="26955">MSSSKFFFNYRHTGNTIAIYRYLKEKGITDDQFPQSKRINSNEKTKIFIFMNGHGGENFFKIQDTEVVHSEDFGKVFNEMDIKNKYSEILLLLDTCEAMTLFDRVNAPNIMMVGTSVLGQHAYSHLIDSSLNTYISDKFSFFFHEFIRTKNFNRKVKISDFLNLFPYSKLDSDLQIKNTFKNKSPDQMFLYEFLPIDKEDVLGGQDLDKNQEELKFYNFNEFDENSLII</sequence>
<dbReference type="AlphaFoldDB" id="A0A077ZU58"/>
<dbReference type="PRINTS" id="PR00776">
    <property type="entry name" value="HEMOGLOBNASE"/>
</dbReference>
<dbReference type="GO" id="GO:0003923">
    <property type="term" value="F:GPI-anchor transamidase activity"/>
    <property type="evidence" value="ECO:0007669"/>
    <property type="project" value="InterPro"/>
</dbReference>